<dbReference type="InterPro" id="IPR018906">
    <property type="entry name" value="DNA_integrity_scan_DisA_link"/>
</dbReference>
<evidence type="ECO:0000256" key="3">
    <source>
        <dbReference type="ARBA" id="ARBA00022679"/>
    </source>
</evidence>
<comment type="cofactor">
    <cofactor evidence="2 12">
        <name>Mg(2+)</name>
        <dbReference type="ChEBI" id="CHEBI:18420"/>
    </cofactor>
</comment>
<evidence type="ECO:0000259" key="14">
    <source>
        <dbReference type="PROSITE" id="PS51794"/>
    </source>
</evidence>
<dbReference type="RefSeq" id="WP_086566385.1">
    <property type="nucleotide sequence ID" value="NZ_JAFMOF010000001.1"/>
</dbReference>
<proteinExistence type="inferred from homology"/>
<evidence type="ECO:0000256" key="12">
    <source>
        <dbReference type="HAMAP-Rule" id="MF_01438"/>
    </source>
</evidence>
<feature type="binding site" evidence="12">
    <location>
        <begin position="121"/>
        <end position="125"/>
    </location>
    <ligand>
        <name>ATP</name>
        <dbReference type="ChEBI" id="CHEBI:30616"/>
    </ligand>
</feature>
<name>A0A939FII2_9ACTN</name>
<feature type="region of interest" description="Disordered" evidence="13">
    <location>
        <begin position="1"/>
        <end position="20"/>
    </location>
</feature>
<feature type="binding site" evidence="12">
    <location>
        <position position="90"/>
    </location>
    <ligand>
        <name>ATP</name>
        <dbReference type="ChEBI" id="CHEBI:30616"/>
    </ligand>
</feature>
<dbReference type="Pfam" id="PF10635">
    <property type="entry name" value="DisA-linker"/>
    <property type="match status" value="1"/>
</dbReference>
<dbReference type="InterPro" id="IPR023763">
    <property type="entry name" value="DNA_integrity_scanning_protein"/>
</dbReference>
<sequence>MAANDRASGPGKAGGASGGSGVDGLMRSSLSAVAPGTPLRDGLERVLRGNTGGLIVLGMDKTVEAMCTGGFVLDVEFTATRLRELCKLDGALILDKDCSKIVRAGVQLYPDASIPTEETGTRHRTAQRASIQSGFPVISVSQSMRLIALYVGGERRVLEESGAILSRANQALATLERYKLRLDEVAGTLSALEIEDLVTVRDVTAVSQRLELVRRIATEIAEYVVELGTDGRLLSLQLEELIAGVEPERELVVRDYVPEPTAKRTRTVAEAMSELDSLTHPELLELPIVARALGYSGSPETLDSAVSPRGYRLLAKVPRLPGAIIERLVDHFGGLQKLLAASVDDLQTVDGVGEARARSVREGLSRLAESSILERYV</sequence>
<dbReference type="InterPro" id="IPR010994">
    <property type="entry name" value="RuvA_2-like"/>
</dbReference>
<dbReference type="GO" id="GO:0016787">
    <property type="term" value="F:hydrolase activity"/>
    <property type="evidence" value="ECO:0007669"/>
    <property type="project" value="UniProtKB-ARBA"/>
</dbReference>
<comment type="similarity">
    <text evidence="12">Belongs to the DisA family.</text>
</comment>
<evidence type="ECO:0000256" key="10">
    <source>
        <dbReference type="ARBA" id="ARBA00023204"/>
    </source>
</evidence>
<feature type="domain" description="DAC" evidence="14">
    <location>
        <begin position="23"/>
        <end position="161"/>
    </location>
</feature>
<evidence type="ECO:0000256" key="4">
    <source>
        <dbReference type="ARBA" id="ARBA00022695"/>
    </source>
</evidence>
<dbReference type="InterPro" id="IPR050338">
    <property type="entry name" value="DisA"/>
</dbReference>
<dbReference type="AlphaFoldDB" id="A0A939FII2"/>
<dbReference type="PANTHER" id="PTHR34185">
    <property type="entry name" value="DIADENYLATE CYCLASE"/>
    <property type="match status" value="1"/>
</dbReference>
<comment type="subunit">
    <text evidence="11">Homooctamer. Interacts with RadA.</text>
</comment>
<evidence type="ECO:0000313" key="16">
    <source>
        <dbReference type="Proteomes" id="UP000664781"/>
    </source>
</evidence>
<comment type="catalytic activity">
    <reaction evidence="1 12">
        <text>2 ATP = 3',3'-c-di-AMP + 2 diphosphate</text>
        <dbReference type="Rhea" id="RHEA:35655"/>
        <dbReference type="ChEBI" id="CHEBI:30616"/>
        <dbReference type="ChEBI" id="CHEBI:33019"/>
        <dbReference type="ChEBI" id="CHEBI:71500"/>
        <dbReference type="EC" id="2.7.7.85"/>
    </reaction>
</comment>
<dbReference type="FunFam" id="1.20.1260.110:FF:000002">
    <property type="entry name" value="DNA integrity scanning protein DisA"/>
    <property type="match status" value="1"/>
</dbReference>
<dbReference type="FunFam" id="3.40.1700.10:FF:000001">
    <property type="entry name" value="DNA integrity scanning protein DisA"/>
    <property type="match status" value="1"/>
</dbReference>
<keyword evidence="10 12" id="KW-0234">DNA repair</keyword>
<keyword evidence="16" id="KW-1185">Reference proteome</keyword>
<comment type="function">
    <text evidence="12">Participates in a DNA-damage check-point that is active prior to asymmetric division when DNA is damaged. DisA forms globular foci that rapidly scan along the chromosomes during sporulation, searching for lesions. When a lesion is present, DisA pauses at the lesion site. This triggers a cellular response that culminates in a temporary block in sporulation initiation.</text>
</comment>
<dbReference type="GO" id="GO:0004016">
    <property type="term" value="F:adenylate cyclase activity"/>
    <property type="evidence" value="ECO:0007669"/>
    <property type="project" value="TreeGrafter"/>
</dbReference>
<dbReference type="SUPFAM" id="SSF143597">
    <property type="entry name" value="YojJ-like"/>
    <property type="match status" value="1"/>
</dbReference>
<dbReference type="Proteomes" id="UP000664781">
    <property type="component" value="Unassembled WGS sequence"/>
</dbReference>
<dbReference type="InterPro" id="IPR003390">
    <property type="entry name" value="DNA_integrity_scan_DisA_N"/>
</dbReference>
<dbReference type="GO" id="GO:0140097">
    <property type="term" value="F:catalytic activity, acting on DNA"/>
    <property type="evidence" value="ECO:0007669"/>
    <property type="project" value="UniProtKB-ARBA"/>
</dbReference>
<keyword evidence="9 12" id="KW-0238">DNA-binding</keyword>
<dbReference type="NCBIfam" id="NF010009">
    <property type="entry name" value="PRK13482.1"/>
    <property type="match status" value="1"/>
</dbReference>
<evidence type="ECO:0000256" key="11">
    <source>
        <dbReference type="ARBA" id="ARBA00064739"/>
    </source>
</evidence>
<evidence type="ECO:0000256" key="8">
    <source>
        <dbReference type="ARBA" id="ARBA00022842"/>
    </source>
</evidence>
<evidence type="ECO:0000256" key="6">
    <source>
        <dbReference type="ARBA" id="ARBA00022763"/>
    </source>
</evidence>
<dbReference type="InterPro" id="IPR038331">
    <property type="entry name" value="DisA_sf"/>
</dbReference>
<evidence type="ECO:0000313" key="15">
    <source>
        <dbReference type="EMBL" id="MBO0652696.1"/>
    </source>
</evidence>
<accession>A0A939FII2</accession>
<evidence type="ECO:0000256" key="7">
    <source>
        <dbReference type="ARBA" id="ARBA00022840"/>
    </source>
</evidence>
<evidence type="ECO:0000256" key="9">
    <source>
        <dbReference type="ARBA" id="ARBA00023125"/>
    </source>
</evidence>
<keyword evidence="6 12" id="KW-0227">DNA damage</keyword>
<comment type="function">
    <text evidence="12">Has also diadenylate cyclase activity, catalyzing the condensation of 2 ATP molecules into cyclic di-AMP (c-di-AMP). c-di-AMP acts as a signaling molecule that couples DNA integrity with progression of sporulation. The rise in c-di-AMP level generated by DisA while scanning the chromosome, operates as a positive signal that advances sporulation; upon encountering a lesion, the DisA focus arrests at the damaged site and halts c-di-AMP synthesis.</text>
</comment>
<dbReference type="PROSITE" id="PS51794">
    <property type="entry name" value="DAC"/>
    <property type="match status" value="1"/>
</dbReference>
<keyword evidence="7 12" id="KW-0067">ATP-binding</keyword>
<dbReference type="HAMAP" id="MF_01438">
    <property type="entry name" value="DisA"/>
    <property type="match status" value="1"/>
</dbReference>
<comment type="caution">
    <text evidence="15">The sequence shown here is derived from an EMBL/GenBank/DDBJ whole genome shotgun (WGS) entry which is preliminary data.</text>
</comment>
<keyword evidence="3 12" id="KW-0808">Transferase</keyword>
<dbReference type="GO" id="GO:0003677">
    <property type="term" value="F:DNA binding"/>
    <property type="evidence" value="ECO:0007669"/>
    <property type="project" value="UniProtKB-UniRule"/>
</dbReference>
<evidence type="ECO:0000256" key="5">
    <source>
        <dbReference type="ARBA" id="ARBA00022741"/>
    </source>
</evidence>
<evidence type="ECO:0000256" key="13">
    <source>
        <dbReference type="SAM" id="MobiDB-lite"/>
    </source>
</evidence>
<dbReference type="EC" id="2.7.7.85" evidence="12"/>
<feature type="compositionally biased region" description="Gly residues" evidence="13">
    <location>
        <begin position="11"/>
        <end position="20"/>
    </location>
</feature>
<evidence type="ECO:0000256" key="2">
    <source>
        <dbReference type="ARBA" id="ARBA00001946"/>
    </source>
</evidence>
<reference evidence="15" key="1">
    <citation type="submission" date="2021-03" db="EMBL/GenBank/DDBJ databases">
        <title>Streptomyces strains.</title>
        <authorList>
            <person name="Lund M.B."/>
            <person name="Toerring T."/>
        </authorList>
    </citation>
    <scope>NUCLEOTIDE SEQUENCE</scope>
    <source>
        <strain evidence="15">JCM 4242</strain>
    </source>
</reference>
<gene>
    <name evidence="12 15" type="primary">disA</name>
    <name evidence="15" type="ORF">J1792_07830</name>
</gene>
<protein>
    <recommendedName>
        <fullName evidence="12">DNA integrity scanning protein DisA</fullName>
    </recommendedName>
    <alternativeName>
        <fullName evidence="12">Cyclic di-AMP synthase</fullName>
        <shortName evidence="12">c-di-AMP synthase</shortName>
    </alternativeName>
    <alternativeName>
        <fullName evidence="12">Diadenylate cyclase</fullName>
        <ecNumber evidence="12">2.7.7.85</ecNumber>
    </alternativeName>
</protein>
<dbReference type="InterPro" id="IPR036888">
    <property type="entry name" value="DNA_integrity_DisA_N_sf"/>
</dbReference>
<dbReference type="InterPro" id="IPR000445">
    <property type="entry name" value="HhH_motif"/>
</dbReference>
<dbReference type="PANTHER" id="PTHR34185:SF3">
    <property type="entry name" value="DNA INTEGRITY SCANNING PROTEIN DISA"/>
    <property type="match status" value="1"/>
</dbReference>
<keyword evidence="4 12" id="KW-0548">Nucleotidyltransferase</keyword>
<dbReference type="Pfam" id="PF00633">
    <property type="entry name" value="HHH"/>
    <property type="match status" value="1"/>
</dbReference>
<dbReference type="FunFam" id="1.10.150.20:FF:000016">
    <property type="entry name" value="DNA integrity scanning protein DisA"/>
    <property type="match status" value="1"/>
</dbReference>
<dbReference type="Gene3D" id="3.40.1700.10">
    <property type="entry name" value="DNA integrity scanning protein, DisA, N-terminal domain"/>
    <property type="match status" value="1"/>
</dbReference>
<dbReference type="EMBL" id="JAFMOF010000001">
    <property type="protein sequence ID" value="MBO0652696.1"/>
    <property type="molecule type" value="Genomic_DNA"/>
</dbReference>
<dbReference type="GO" id="GO:0106408">
    <property type="term" value="F:diadenylate cyclase activity"/>
    <property type="evidence" value="ECO:0007669"/>
    <property type="project" value="UniProtKB-EC"/>
</dbReference>
<keyword evidence="5 12" id="KW-0547">Nucleotide-binding</keyword>
<dbReference type="GO" id="GO:0005524">
    <property type="term" value="F:ATP binding"/>
    <property type="evidence" value="ECO:0007669"/>
    <property type="project" value="UniProtKB-UniRule"/>
</dbReference>
<dbReference type="GO" id="GO:0006281">
    <property type="term" value="P:DNA repair"/>
    <property type="evidence" value="ECO:0007669"/>
    <property type="project" value="UniProtKB-UniRule"/>
</dbReference>
<dbReference type="SUPFAM" id="SSF47781">
    <property type="entry name" value="RuvA domain 2-like"/>
    <property type="match status" value="1"/>
</dbReference>
<dbReference type="Gene3D" id="1.20.1260.110">
    <property type="entry name" value="DNA integrity scanning linker region"/>
    <property type="match status" value="1"/>
</dbReference>
<dbReference type="Gene3D" id="1.10.150.20">
    <property type="entry name" value="5' to 3' exonuclease, C-terminal subdomain"/>
    <property type="match status" value="1"/>
</dbReference>
<evidence type="ECO:0000256" key="1">
    <source>
        <dbReference type="ARBA" id="ARBA00000877"/>
    </source>
</evidence>
<organism evidence="15 16">
    <name type="scientific">Streptomyces triculaminicus</name>
    <dbReference type="NCBI Taxonomy" id="2816232"/>
    <lineage>
        <taxon>Bacteria</taxon>
        <taxon>Bacillati</taxon>
        <taxon>Actinomycetota</taxon>
        <taxon>Actinomycetes</taxon>
        <taxon>Kitasatosporales</taxon>
        <taxon>Streptomycetaceae</taxon>
        <taxon>Streptomyces</taxon>
    </lineage>
</organism>
<dbReference type="Pfam" id="PF02457">
    <property type="entry name" value="DAC"/>
    <property type="match status" value="1"/>
</dbReference>
<keyword evidence="8 12" id="KW-0460">Magnesium</keyword>
<feature type="binding site" evidence="12">
    <location>
        <position position="108"/>
    </location>
    <ligand>
        <name>ATP</name>
        <dbReference type="ChEBI" id="CHEBI:30616"/>
    </ligand>
</feature>